<dbReference type="GO" id="GO:0006633">
    <property type="term" value="P:fatty acid biosynthetic process"/>
    <property type="evidence" value="ECO:0007669"/>
    <property type="project" value="TreeGrafter"/>
</dbReference>
<keyword evidence="3" id="KW-1185">Reference proteome</keyword>
<dbReference type="GO" id="GO:0003989">
    <property type="term" value="F:acetyl-CoA carboxylase activity"/>
    <property type="evidence" value="ECO:0007669"/>
    <property type="project" value="InterPro"/>
</dbReference>
<dbReference type="InterPro" id="IPR049076">
    <property type="entry name" value="ACCA"/>
</dbReference>
<dbReference type="SUPFAM" id="SSF52096">
    <property type="entry name" value="ClpP/crotonase"/>
    <property type="match status" value="1"/>
</dbReference>
<evidence type="ECO:0000313" key="3">
    <source>
        <dbReference type="Proteomes" id="UP001259832"/>
    </source>
</evidence>
<dbReference type="EMBL" id="JASMQC010000039">
    <property type="protein sequence ID" value="KAK1930338.1"/>
    <property type="molecule type" value="Genomic_DNA"/>
</dbReference>
<dbReference type="InterPro" id="IPR034733">
    <property type="entry name" value="AcCoA_carboxyl_beta"/>
</dbReference>
<accession>A0AAD9LBD2</accession>
<organism evidence="2 3">
    <name type="scientific">Phytophthora citrophthora</name>
    <dbReference type="NCBI Taxonomy" id="4793"/>
    <lineage>
        <taxon>Eukaryota</taxon>
        <taxon>Sar</taxon>
        <taxon>Stramenopiles</taxon>
        <taxon>Oomycota</taxon>
        <taxon>Peronosporomycetes</taxon>
        <taxon>Peronosporales</taxon>
        <taxon>Peronosporaceae</taxon>
        <taxon>Phytophthora</taxon>
    </lineage>
</organism>
<dbReference type="Pfam" id="PF01039">
    <property type="entry name" value="Carboxyl_trans"/>
    <property type="match status" value="1"/>
</dbReference>
<dbReference type="PANTHER" id="PTHR45728">
    <property type="entry name" value="ACETYL-COA CARBOXYLASE, ISOFORM A"/>
    <property type="match status" value="1"/>
</dbReference>
<evidence type="ECO:0000313" key="2">
    <source>
        <dbReference type="EMBL" id="KAK1930338.1"/>
    </source>
</evidence>
<comment type="caution">
    <text evidence="2">The sequence shown here is derived from an EMBL/GenBank/DDBJ whole genome shotgun (WGS) entry which is preliminary data.</text>
</comment>
<evidence type="ECO:0000259" key="1">
    <source>
        <dbReference type="Pfam" id="PF01039"/>
    </source>
</evidence>
<reference evidence="2" key="1">
    <citation type="submission" date="2023-08" db="EMBL/GenBank/DDBJ databases">
        <title>Reference Genome Resource for the Citrus Pathogen Phytophthora citrophthora.</title>
        <authorList>
            <person name="Moller H."/>
            <person name="Coetzee B."/>
            <person name="Rose L.J."/>
            <person name="Van Niekerk J.M."/>
        </authorList>
    </citation>
    <scope>NUCLEOTIDE SEQUENCE</scope>
    <source>
        <strain evidence="2">STE-U-9442</strain>
    </source>
</reference>
<name>A0AAD9LBD2_9STRA</name>
<dbReference type="InterPro" id="IPR029045">
    <property type="entry name" value="ClpP/crotonase-like_dom_sf"/>
</dbReference>
<dbReference type="PANTHER" id="PTHR45728:SF3">
    <property type="entry name" value="ACETYL-COA CARBOXYLASE"/>
    <property type="match status" value="1"/>
</dbReference>
<gene>
    <name evidence="2" type="ORF">P3T76_014009</name>
</gene>
<proteinExistence type="predicted"/>
<dbReference type="Proteomes" id="UP001259832">
    <property type="component" value="Unassembled WGS sequence"/>
</dbReference>
<sequence>MKSIMHAVDRLPICGVDEIERLVNFCPKDKRKSPVFVYIPPFAELRGGAWAVVDPNINEGTMEIRGGVLKPAGLIEIKYRMKQLLQTMHRLTGRLDKLKQLTGRLAELPPETEGSKIKTCVSGKKGSR</sequence>
<dbReference type="Gene3D" id="3.90.226.10">
    <property type="entry name" value="2-enoyl-CoA Hydratase, Chain A, domain 1"/>
    <property type="match status" value="1"/>
</dbReference>
<feature type="domain" description="Acetyl-coenzyme A carboxylase carboxyl transferase subunit beta" evidence="1">
    <location>
        <begin position="32"/>
        <end position="96"/>
    </location>
</feature>
<dbReference type="AlphaFoldDB" id="A0AAD9LBD2"/>
<protein>
    <submittedName>
        <fullName evidence="2">Acetyl-CoA carboxylase</fullName>
    </submittedName>
</protein>